<feature type="transmembrane region" description="Helical" evidence="1">
    <location>
        <begin position="25"/>
        <end position="46"/>
    </location>
</feature>
<evidence type="ECO:0000313" key="2">
    <source>
        <dbReference type="EMBL" id="MCG2628086.1"/>
    </source>
</evidence>
<dbReference type="EMBL" id="JAKLTY010000009">
    <property type="protein sequence ID" value="MCG2628086.1"/>
    <property type="molecule type" value="Genomic_DNA"/>
</dbReference>
<dbReference type="AlphaFoldDB" id="A0A9X1R909"/>
<organism evidence="2 5">
    <name type="scientific">Bradyrhizobium zhengyangense</name>
    <dbReference type="NCBI Taxonomy" id="2911009"/>
    <lineage>
        <taxon>Bacteria</taxon>
        <taxon>Pseudomonadati</taxon>
        <taxon>Pseudomonadota</taxon>
        <taxon>Alphaproteobacteria</taxon>
        <taxon>Hyphomicrobiales</taxon>
        <taxon>Nitrobacteraceae</taxon>
        <taxon>Bradyrhizobium</taxon>
    </lineage>
</organism>
<keyword evidence="1" id="KW-0472">Membrane</keyword>
<gene>
    <name evidence="3" type="ORF">L6637_26290</name>
    <name evidence="2" type="ORF">L6654_15735</name>
</gene>
<keyword evidence="1" id="KW-1133">Transmembrane helix</keyword>
<dbReference type="EMBL" id="JAKLUA010000009">
    <property type="protein sequence ID" value="MCG2670481.1"/>
    <property type="molecule type" value="Genomic_DNA"/>
</dbReference>
<dbReference type="Proteomes" id="UP001139054">
    <property type="component" value="Unassembled WGS sequence"/>
</dbReference>
<evidence type="ECO:0000256" key="1">
    <source>
        <dbReference type="SAM" id="Phobius"/>
    </source>
</evidence>
<evidence type="ECO:0000313" key="3">
    <source>
        <dbReference type="EMBL" id="MCG2670481.1"/>
    </source>
</evidence>
<protein>
    <submittedName>
        <fullName evidence="2">Uncharacterized protein</fullName>
    </submittedName>
</protein>
<sequence>MIAQIARVVSSTVRKPAEDGDTLKILGIFCGAGLLLSLLVAMAFALDLTPL</sequence>
<evidence type="ECO:0000313" key="4">
    <source>
        <dbReference type="Proteomes" id="UP001139012"/>
    </source>
</evidence>
<dbReference type="Proteomes" id="UP001139012">
    <property type="component" value="Unassembled WGS sequence"/>
</dbReference>
<reference evidence="2" key="1">
    <citation type="submission" date="2022-01" db="EMBL/GenBank/DDBJ databases">
        <title>Genome sequnece data of strain Bradyrhizobium sp. nov.</title>
        <authorList>
            <person name="Zhang J."/>
        </authorList>
    </citation>
    <scope>NUCLEOTIDE SEQUENCE</scope>
    <source>
        <strain evidence="3">WYCCWR 12774</strain>
        <strain evidence="2">WYCCWR 13023</strain>
    </source>
</reference>
<proteinExistence type="predicted"/>
<evidence type="ECO:0000313" key="5">
    <source>
        <dbReference type="Proteomes" id="UP001139054"/>
    </source>
</evidence>
<name>A0A9X1R909_9BRAD</name>
<keyword evidence="1" id="KW-0812">Transmembrane</keyword>
<keyword evidence="4" id="KW-1185">Reference proteome</keyword>
<accession>A0A9X1R909</accession>
<dbReference type="RefSeq" id="WP_164933596.1">
    <property type="nucleotide sequence ID" value="NZ_JAKLTY010000009.1"/>
</dbReference>
<comment type="caution">
    <text evidence="2">The sequence shown here is derived from an EMBL/GenBank/DDBJ whole genome shotgun (WGS) entry which is preliminary data.</text>
</comment>